<keyword evidence="3" id="KW-1185">Reference proteome</keyword>
<organism evidence="2 3">
    <name type="scientific">Shewanella eurypsychrophilus</name>
    <dbReference type="NCBI Taxonomy" id="2593656"/>
    <lineage>
        <taxon>Bacteria</taxon>
        <taxon>Pseudomonadati</taxon>
        <taxon>Pseudomonadota</taxon>
        <taxon>Gammaproteobacteria</taxon>
        <taxon>Alteromonadales</taxon>
        <taxon>Shewanellaceae</taxon>
        <taxon>Shewanella</taxon>
    </lineage>
</organism>
<keyword evidence="1" id="KW-1133">Transmembrane helix</keyword>
<name>A0ABX6VC97_9GAMM</name>
<gene>
    <name evidence="2" type="ORF">FM038_020130</name>
</gene>
<evidence type="ECO:0000313" key="3">
    <source>
        <dbReference type="Proteomes" id="UP000316416"/>
    </source>
</evidence>
<dbReference type="RefSeq" id="WP_142871472.1">
    <property type="nucleotide sequence ID" value="NZ_CP045503.2"/>
</dbReference>
<evidence type="ECO:0000256" key="1">
    <source>
        <dbReference type="SAM" id="Phobius"/>
    </source>
</evidence>
<dbReference type="EMBL" id="CP045503">
    <property type="protein sequence ID" value="QPG59438.1"/>
    <property type="molecule type" value="Genomic_DNA"/>
</dbReference>
<dbReference type="Proteomes" id="UP000316416">
    <property type="component" value="Chromosome"/>
</dbReference>
<accession>A0ABX6VC97</accession>
<feature type="transmembrane region" description="Helical" evidence="1">
    <location>
        <begin position="31"/>
        <end position="50"/>
    </location>
</feature>
<keyword evidence="1" id="KW-0472">Membrane</keyword>
<proteinExistence type="predicted"/>
<protein>
    <submittedName>
        <fullName evidence="2">Uncharacterized protein</fullName>
    </submittedName>
</protein>
<sequence length="208" mass="23413">MSTREIFSILILIFITGFISSQVVGSNLPELTVPFMAMVGGFIAVALNRLKHLDDLNLARKKDAALEYIKYVSEYRSAILNVIDQSVSNEVFHSQLIEATKNMVAALDQLHVVSNDIISNKIELKNAEVVSLMSEIQKKSQEYPNDKISLIKWFVEADFGSRLNLIRYEIIDLVNSEIGDGSGTKLFKEAIVANNKHFKQLFTNAFKK</sequence>
<reference evidence="2" key="1">
    <citation type="submission" date="2021-07" db="EMBL/GenBank/DDBJ databases">
        <title>Shewanella sp. YLB-07 whole genome sequence.</title>
        <authorList>
            <person name="Yu L."/>
        </authorList>
    </citation>
    <scope>NUCLEOTIDE SEQUENCE</scope>
    <source>
        <strain evidence="2">YLB-08</strain>
    </source>
</reference>
<evidence type="ECO:0000313" key="2">
    <source>
        <dbReference type="EMBL" id="QPG59438.1"/>
    </source>
</evidence>
<keyword evidence="1" id="KW-0812">Transmembrane</keyword>